<dbReference type="SUPFAM" id="SSF48179">
    <property type="entry name" value="6-phosphogluconate dehydrogenase C-terminal domain-like"/>
    <property type="match status" value="1"/>
</dbReference>
<dbReference type="KEGG" id="pabs:JIR001_03860"/>
<keyword evidence="7" id="KW-1185">Reference proteome</keyword>
<proteinExistence type="inferred from homology"/>
<feature type="domain" description="3-hydroxyacyl-CoA dehydrogenase NAD binding" evidence="5">
    <location>
        <begin position="42"/>
        <end position="142"/>
    </location>
</feature>
<dbReference type="InterPro" id="IPR006176">
    <property type="entry name" value="3-OHacyl-CoA_DH_NAD-bd"/>
</dbReference>
<dbReference type="InterPro" id="IPR008927">
    <property type="entry name" value="6-PGluconate_DH-like_C_sf"/>
</dbReference>
<dbReference type="AlphaFoldDB" id="A0A8D5UE48"/>
<dbReference type="GO" id="GO:0008691">
    <property type="term" value="F:3-hydroxybutyryl-CoA dehydrogenase activity"/>
    <property type="evidence" value="ECO:0007669"/>
    <property type="project" value="TreeGrafter"/>
</dbReference>
<dbReference type="Gene3D" id="3.40.50.720">
    <property type="entry name" value="NAD(P)-binding Rossmann-like Domain"/>
    <property type="match status" value="1"/>
</dbReference>
<evidence type="ECO:0000259" key="5">
    <source>
        <dbReference type="Pfam" id="PF02737"/>
    </source>
</evidence>
<keyword evidence="3" id="KW-0560">Oxidoreductase</keyword>
<protein>
    <submittedName>
        <fullName evidence="6">3-hydroxybutyryl-CoA dehydrogenase</fullName>
    </submittedName>
</protein>
<comment type="pathway">
    <text evidence="1">Lipid metabolism; butanoate metabolism.</text>
</comment>
<gene>
    <name evidence="6" type="primary">hbd_1</name>
    <name evidence="6" type="ORF">JIR001_03860</name>
</gene>
<dbReference type="InterPro" id="IPR036291">
    <property type="entry name" value="NAD(P)-bd_dom_sf"/>
</dbReference>
<dbReference type="SUPFAM" id="SSF51735">
    <property type="entry name" value="NAD(P)-binding Rossmann-fold domains"/>
    <property type="match status" value="1"/>
</dbReference>
<feature type="domain" description="3-hydroxyacyl-CoA dehydrogenase C-terminal" evidence="4">
    <location>
        <begin position="151"/>
        <end position="247"/>
    </location>
</feature>
<accession>A0A8D5UE48</accession>
<evidence type="ECO:0000256" key="2">
    <source>
        <dbReference type="ARBA" id="ARBA00009463"/>
    </source>
</evidence>
<name>A0A8D5UE48_9BACL</name>
<dbReference type="Gene3D" id="1.10.1040.10">
    <property type="entry name" value="N-(1-d-carboxylethyl)-l-norvaline Dehydrogenase, domain 2"/>
    <property type="match status" value="1"/>
</dbReference>
<dbReference type="Pfam" id="PF02737">
    <property type="entry name" value="3HCDH_N"/>
    <property type="match status" value="1"/>
</dbReference>
<sequence length="251" mass="27808">MVITIMTTKLRVSVVGDGSLTESIIMGLKTRGHDVVSGNEIKKQEKDIDLVIETTNLDLDRKKNNLQEIEPFIGQDVLILSTCLGVTATETASWLKYPSRLVGFAAFAPWEGAELIEVAPALQTNSTYLDHTRQFFQLLGKEIEIVDDEVGLVFPRILSLIINEAVFALTEGIASAEDIDIAMTKGTNYPMGPLAWADEIGIDDVYAVLAGLYRNLGEDRYRPAPKLRKMVHAGWLGKKSGKGFYNYKIEE</sequence>
<dbReference type="Pfam" id="PF00725">
    <property type="entry name" value="3HCDH"/>
    <property type="match status" value="1"/>
</dbReference>
<evidence type="ECO:0000256" key="1">
    <source>
        <dbReference type="ARBA" id="ARBA00005086"/>
    </source>
</evidence>
<evidence type="ECO:0000313" key="7">
    <source>
        <dbReference type="Proteomes" id="UP000677436"/>
    </source>
</evidence>
<dbReference type="EMBL" id="AP024601">
    <property type="protein sequence ID" value="BCU80603.1"/>
    <property type="molecule type" value="Genomic_DNA"/>
</dbReference>
<dbReference type="InterPro" id="IPR006108">
    <property type="entry name" value="3HC_DH_C"/>
</dbReference>
<evidence type="ECO:0000259" key="4">
    <source>
        <dbReference type="Pfam" id="PF00725"/>
    </source>
</evidence>
<dbReference type="PANTHER" id="PTHR48075">
    <property type="entry name" value="3-HYDROXYACYL-COA DEHYDROGENASE FAMILY PROTEIN"/>
    <property type="match status" value="1"/>
</dbReference>
<dbReference type="GO" id="GO:0006635">
    <property type="term" value="P:fatty acid beta-oxidation"/>
    <property type="evidence" value="ECO:0007669"/>
    <property type="project" value="TreeGrafter"/>
</dbReference>
<dbReference type="GO" id="GO:0070403">
    <property type="term" value="F:NAD+ binding"/>
    <property type="evidence" value="ECO:0007669"/>
    <property type="project" value="InterPro"/>
</dbReference>
<dbReference type="Proteomes" id="UP000677436">
    <property type="component" value="Chromosome"/>
</dbReference>
<dbReference type="InterPro" id="IPR013328">
    <property type="entry name" value="6PGD_dom2"/>
</dbReference>
<organism evidence="6 7">
    <name type="scientific">Polycladomyces abyssicola</name>
    <dbReference type="NCBI Taxonomy" id="1125966"/>
    <lineage>
        <taxon>Bacteria</taxon>
        <taxon>Bacillati</taxon>
        <taxon>Bacillota</taxon>
        <taxon>Bacilli</taxon>
        <taxon>Bacillales</taxon>
        <taxon>Thermoactinomycetaceae</taxon>
        <taxon>Polycladomyces</taxon>
    </lineage>
</organism>
<evidence type="ECO:0000256" key="3">
    <source>
        <dbReference type="ARBA" id="ARBA00023002"/>
    </source>
</evidence>
<comment type="similarity">
    <text evidence="2">Belongs to the 3-hydroxyacyl-CoA dehydrogenase family.</text>
</comment>
<evidence type="ECO:0000313" key="6">
    <source>
        <dbReference type="EMBL" id="BCU80603.1"/>
    </source>
</evidence>
<reference evidence="6" key="2">
    <citation type="journal article" date="2021" name="Microbiol. Resour. Announc.">
        <title>Complete Genome Sequence of Polycladomyces abyssicola JIR-001T, Isolated from Hemipelagic Sediment in Deep Seawater.</title>
        <authorList>
            <person name="Tsubouchi T."/>
            <person name="Kaneko Y."/>
        </authorList>
    </citation>
    <scope>NUCLEOTIDE SEQUENCE</scope>
    <source>
        <strain evidence="6">JIR-001</strain>
    </source>
</reference>
<dbReference type="PANTHER" id="PTHR48075:SF5">
    <property type="entry name" value="3-HYDROXYBUTYRYL-COA DEHYDROGENASE"/>
    <property type="match status" value="1"/>
</dbReference>
<reference evidence="6" key="1">
    <citation type="journal article" date="2013" name="Int. J. Syst. Evol. Microbiol.">
        <title>Polycladomyces abyssicola gen. nov., sp. nov., a thermophilic filamentous bacterium isolated from hemipelagic sediment.</title>
        <authorList>
            <person name="Tsubouchi T."/>
            <person name="Shimane Y."/>
            <person name="Mori K."/>
            <person name="Usui K."/>
            <person name="Hiraki T."/>
            <person name="Tame A."/>
            <person name="Uematsu K."/>
            <person name="Maruyama T."/>
            <person name="Hatada Y."/>
        </authorList>
    </citation>
    <scope>NUCLEOTIDE SEQUENCE</scope>
    <source>
        <strain evidence="6">JIR-001</strain>
    </source>
</reference>